<dbReference type="Proteomes" id="UP000006548">
    <property type="component" value="Chromosome 3"/>
</dbReference>
<keyword evidence="3" id="KW-0472">Membrane</keyword>
<dbReference type="TAIR" id="AT3G42075"/>
<organism evidence="3 4">
    <name type="scientific">Arabidopsis thaliana</name>
    <name type="common">Mouse-ear cress</name>
    <dbReference type="NCBI Taxonomy" id="3702"/>
    <lineage>
        <taxon>Eukaryota</taxon>
        <taxon>Viridiplantae</taxon>
        <taxon>Streptophyta</taxon>
        <taxon>Embryophyta</taxon>
        <taxon>Tracheophyta</taxon>
        <taxon>Spermatophyta</taxon>
        <taxon>Magnoliopsida</taxon>
        <taxon>eudicotyledons</taxon>
        <taxon>Gunneridae</taxon>
        <taxon>Pentapetalae</taxon>
        <taxon>rosids</taxon>
        <taxon>malvids</taxon>
        <taxon>Brassicales</taxon>
        <taxon>Brassicaceae</taxon>
        <taxon>Camelineae</taxon>
        <taxon>Arabidopsis</taxon>
    </lineage>
</organism>
<evidence type="ECO:0000313" key="4">
    <source>
        <dbReference type="Proteomes" id="UP000006548"/>
    </source>
</evidence>
<accession>A0A1I9LN08</accession>
<dbReference type="RefSeq" id="NP_001326024.1">
    <property type="nucleotide sequence ID" value="NM_001339081.1"/>
</dbReference>
<feature type="compositionally biased region" description="Pro residues" evidence="1">
    <location>
        <begin position="57"/>
        <end position="66"/>
    </location>
</feature>
<evidence type="ECO:0000313" key="3">
    <source>
        <dbReference type="EMBL" id="ANM63966.1"/>
    </source>
</evidence>
<dbReference type="EMBL" id="CP002686">
    <property type="protein sequence ID" value="ANM63966.1"/>
    <property type="molecule type" value="Genomic_DNA"/>
</dbReference>
<keyword evidence="3" id="KW-0812">Transmembrane</keyword>
<dbReference type="Araport" id="AT3G42075"/>
<sequence>MSLVTTTSSVYITASLAISATTSVTCFSTALSKWVALRPPPSRPYGHETLVSLQTTRPPPPRPCGQ</sequence>
<dbReference type="ExpressionAtlas" id="A0A1I9LN08">
    <property type="expression patterns" value="baseline"/>
</dbReference>
<keyword evidence="4" id="KW-1185">Reference proteome</keyword>
<reference evidence="4" key="2">
    <citation type="journal article" date="2017" name="Plant J.">
        <title>Araport11: a complete reannotation of the Arabidopsis thaliana reference genome.</title>
        <authorList>
            <person name="Cheng C.Y."/>
            <person name="Krishnakumar V."/>
            <person name="Chan A.P."/>
            <person name="Thibaud-Nissen F."/>
            <person name="Schobel S."/>
            <person name="Town C.D."/>
        </authorList>
    </citation>
    <scope>GENOME REANNOTATION</scope>
    <source>
        <strain evidence="4">cv. Columbia</strain>
    </source>
</reference>
<protein>
    <submittedName>
        <fullName evidence="3">Transmembrane protein</fullName>
    </submittedName>
</protein>
<gene>
    <name evidence="2 3" type="ordered locus">At3g42075</name>
</gene>
<feature type="region of interest" description="Disordered" evidence="1">
    <location>
        <begin position="45"/>
        <end position="66"/>
    </location>
</feature>
<evidence type="ECO:0000313" key="2">
    <source>
        <dbReference type="Araport" id="AT3G42075"/>
    </source>
</evidence>
<proteinExistence type="predicted"/>
<evidence type="ECO:0000256" key="1">
    <source>
        <dbReference type="SAM" id="MobiDB-lite"/>
    </source>
</evidence>
<name>A0A1I9LN08_ARATH</name>
<reference evidence="3 4" key="1">
    <citation type="journal article" date="2000" name="Nature">
        <title>Sequence and analysis of chromosome 3 of the plant Arabidopsis thaliana.</title>
        <authorList>
            <consortium name="European Union Chromosome 3 Arabidopsis Sequencing Consortium"/>
            <consortium name="Institute for Genomic Research"/>
            <consortium name="Kazusa DNA Research Institute"/>
            <person name="Salanoubat M."/>
            <person name="Lemcke K."/>
            <person name="Rieger M."/>
            <person name="Ansorge W."/>
            <person name="Unseld M."/>
            <person name="Fartmann B."/>
            <person name="Valle G."/>
            <person name="Blocker H."/>
            <person name="Perez-Alonso M."/>
            <person name="Obermaier B."/>
            <person name="Delseny M."/>
            <person name="Boutry M."/>
            <person name="Grivell L.A."/>
            <person name="Mache R."/>
            <person name="Puigdomenech P."/>
            <person name="De Simone V."/>
            <person name="Choisne N."/>
            <person name="Artiguenave F."/>
            <person name="Robert C."/>
            <person name="Brottier P."/>
            <person name="Wincker P."/>
            <person name="Cattolico L."/>
            <person name="Weissenbach J."/>
            <person name="Saurin W."/>
            <person name="Quetier F."/>
            <person name="Schafer M."/>
            <person name="Muller-Auer S."/>
            <person name="Gabel C."/>
            <person name="Fuchs M."/>
            <person name="Benes V."/>
            <person name="Wurmbach E."/>
            <person name="Drzonek H."/>
            <person name="Erfle H."/>
            <person name="Jordan N."/>
            <person name="Bangert S."/>
            <person name="Wiedelmann R."/>
            <person name="Kranz H."/>
            <person name="Voss H."/>
            <person name="Holland R."/>
            <person name="Brandt P."/>
            <person name="Nyakatura G."/>
            <person name="Vezzi A."/>
            <person name="D'Angelo M."/>
            <person name="Pallavicini A."/>
            <person name="Toppo S."/>
            <person name="Simionati B."/>
            <person name="Conrad A."/>
            <person name="Hornischer K."/>
            <person name="Kauer G."/>
            <person name="Lohnert T.H."/>
            <person name="Nordsiek G."/>
            <person name="Reichelt J."/>
            <person name="Scharfe M."/>
            <person name="Schon O."/>
            <person name="Bargues M."/>
            <person name="Terol J."/>
            <person name="Climent J."/>
            <person name="Navarro P."/>
            <person name="Collado C."/>
            <person name="Perez-Perez A."/>
            <person name="Ottenwalder B."/>
            <person name="Duchemin D."/>
            <person name="Cooke R."/>
            <person name="Laudie M."/>
            <person name="Berger-Llauro C."/>
            <person name="Purnelle B."/>
            <person name="Masuy D."/>
            <person name="de Haan M."/>
            <person name="Maarse A.C."/>
            <person name="Alcaraz J.P."/>
            <person name="Cottet A."/>
            <person name="Casacuberta E."/>
            <person name="Monfort A."/>
            <person name="Argiriou A."/>
            <person name="flores M."/>
            <person name="Liguori R."/>
            <person name="Vitale D."/>
            <person name="Mannhaupt G."/>
            <person name="Haase D."/>
            <person name="Schoof H."/>
            <person name="Rudd S."/>
            <person name="Zaccaria P."/>
            <person name="Mewes H.W."/>
            <person name="Mayer K.F."/>
            <person name="Kaul S."/>
            <person name="Town C.D."/>
            <person name="Koo H.L."/>
            <person name="Tallon L.J."/>
            <person name="Jenkins J."/>
            <person name="Rooney T."/>
            <person name="Rizzo M."/>
            <person name="Walts A."/>
            <person name="Utterback T."/>
            <person name="Fujii C.Y."/>
            <person name="Shea T.P."/>
            <person name="Creasy T.H."/>
            <person name="Haas B."/>
            <person name="Maiti R."/>
            <person name="Wu D."/>
            <person name="Peterson J."/>
            <person name="Van Aken S."/>
            <person name="Pai G."/>
            <person name="Militscher J."/>
            <person name="Sellers P."/>
            <person name="Gill J.E."/>
            <person name="Feldblyum T.V."/>
            <person name="Preuss D."/>
            <person name="Lin X."/>
            <person name="Nierman W.C."/>
            <person name="Salzberg S.L."/>
            <person name="White O."/>
            <person name="Venter J.C."/>
            <person name="Fraser C.M."/>
            <person name="Kaneko T."/>
            <person name="Nakamura Y."/>
            <person name="Sato S."/>
            <person name="Kato T."/>
            <person name="Asamizu E."/>
            <person name="Sasamoto S."/>
            <person name="Kimura T."/>
            <person name="Idesawa K."/>
            <person name="Kawashima K."/>
            <person name="Kishida Y."/>
            <person name="Kiyokawa C."/>
            <person name="Kohara M."/>
            <person name="Matsumoto M."/>
            <person name="Matsuno A."/>
            <person name="Muraki A."/>
            <person name="Nakayama S."/>
            <person name="Nakazaki N."/>
            <person name="Shinpo S."/>
            <person name="Takeuchi C."/>
            <person name="Wada T."/>
            <person name="Watanabe A."/>
            <person name="Yamada M."/>
            <person name="Yasuda M."/>
            <person name="Tabata S."/>
        </authorList>
    </citation>
    <scope>NUCLEOTIDE SEQUENCE [LARGE SCALE GENOMIC DNA]</scope>
    <source>
        <strain evidence="4">cv. Columbia</strain>
    </source>
</reference>
<dbReference type="AlphaFoldDB" id="A0A1I9LN08"/>
<dbReference type="GeneID" id="28719359"/>